<accession>A0A1D6GTV5</accession>
<proteinExistence type="predicted"/>
<reference evidence="1" key="1">
    <citation type="submission" date="2015-12" db="EMBL/GenBank/DDBJ databases">
        <title>Update maize B73 reference genome by single molecule sequencing technologies.</title>
        <authorList>
            <consortium name="Maize Genome Sequencing Project"/>
            <person name="Ware D."/>
        </authorList>
    </citation>
    <scope>NUCLEOTIDE SEQUENCE</scope>
    <source>
        <tissue evidence="1">Seedling</tissue>
    </source>
</reference>
<sequence>MTKKTLSLSNIQTHRVGKSLTTILMIFLGLIGVFAPIHRLESLCTVLLFWIHFLLTKMLHSCILLTL</sequence>
<dbReference type="AlphaFoldDB" id="A0A1D6GTV5"/>
<organism evidence="1">
    <name type="scientific">Zea mays</name>
    <name type="common">Maize</name>
    <dbReference type="NCBI Taxonomy" id="4577"/>
    <lineage>
        <taxon>Eukaryota</taxon>
        <taxon>Viridiplantae</taxon>
        <taxon>Streptophyta</taxon>
        <taxon>Embryophyta</taxon>
        <taxon>Tracheophyta</taxon>
        <taxon>Spermatophyta</taxon>
        <taxon>Magnoliopsida</taxon>
        <taxon>Liliopsida</taxon>
        <taxon>Poales</taxon>
        <taxon>Poaceae</taxon>
        <taxon>PACMAD clade</taxon>
        <taxon>Panicoideae</taxon>
        <taxon>Andropogonodae</taxon>
        <taxon>Andropogoneae</taxon>
        <taxon>Tripsacinae</taxon>
        <taxon>Zea</taxon>
    </lineage>
</organism>
<name>A0A1D6GTV5_MAIZE</name>
<dbReference type="EMBL" id="CM000781">
    <property type="protein sequence ID" value="AQK66420.1"/>
    <property type="molecule type" value="Genomic_DNA"/>
</dbReference>
<evidence type="ECO:0000313" key="1">
    <source>
        <dbReference type="EMBL" id="AQK66420.1"/>
    </source>
</evidence>
<protein>
    <submittedName>
        <fullName evidence="1">Uncharacterized protein</fullName>
    </submittedName>
</protein>
<gene>
    <name evidence="1" type="ORF">ZEAMMB73_Zm00001d014508</name>
</gene>